<evidence type="ECO:0000256" key="4">
    <source>
        <dbReference type="ARBA" id="ARBA00022777"/>
    </source>
</evidence>
<dbReference type="PANTHER" id="PTHR45992">
    <property type="entry name" value="EUKARYOTIC ELONGATION FACTOR 2 KINASE-RELATED"/>
    <property type="match status" value="1"/>
</dbReference>
<evidence type="ECO:0000256" key="1">
    <source>
        <dbReference type="ARBA" id="ARBA00022527"/>
    </source>
</evidence>
<feature type="region of interest" description="Disordered" evidence="6">
    <location>
        <begin position="570"/>
        <end position="590"/>
    </location>
</feature>
<dbReference type="Pfam" id="PF02816">
    <property type="entry name" value="Alpha_kinase"/>
    <property type="match status" value="2"/>
</dbReference>
<dbReference type="GO" id="GO:0004674">
    <property type="term" value="F:protein serine/threonine kinase activity"/>
    <property type="evidence" value="ECO:0007669"/>
    <property type="project" value="UniProtKB-KW"/>
</dbReference>
<evidence type="ECO:0000259" key="7">
    <source>
        <dbReference type="PROSITE" id="PS51158"/>
    </source>
</evidence>
<dbReference type="InterPro" id="IPR036465">
    <property type="entry name" value="vWFA_dom_sf"/>
</dbReference>
<dbReference type="PROSITE" id="PS51158">
    <property type="entry name" value="ALPHA_KINASE"/>
    <property type="match status" value="1"/>
</dbReference>
<gene>
    <name evidence="8" type="ORF">DBRI00130_LOCUS2718</name>
</gene>
<keyword evidence="5" id="KW-0067">ATP-binding</keyword>
<feature type="domain" description="Alpha-type protein kinase" evidence="7">
    <location>
        <begin position="392"/>
        <end position="696"/>
    </location>
</feature>
<keyword evidence="4" id="KW-0418">Kinase</keyword>
<dbReference type="GO" id="GO:0005524">
    <property type="term" value="F:ATP binding"/>
    <property type="evidence" value="ECO:0007669"/>
    <property type="project" value="UniProtKB-KW"/>
</dbReference>
<dbReference type="SUPFAM" id="SSF53300">
    <property type="entry name" value="vWA-like"/>
    <property type="match status" value="1"/>
</dbReference>
<dbReference type="InterPro" id="IPR004166">
    <property type="entry name" value="a-kinase_dom"/>
</dbReference>
<dbReference type="InterPro" id="IPR002035">
    <property type="entry name" value="VWF_A"/>
</dbReference>
<proteinExistence type="predicted"/>
<evidence type="ECO:0000256" key="6">
    <source>
        <dbReference type="SAM" id="MobiDB-lite"/>
    </source>
</evidence>
<dbReference type="SMART" id="SM00811">
    <property type="entry name" value="Alpha_kinase"/>
    <property type="match status" value="1"/>
</dbReference>
<keyword evidence="2" id="KW-0808">Transferase</keyword>
<dbReference type="EMBL" id="HBNS01003351">
    <property type="protein sequence ID" value="CAE4583416.1"/>
    <property type="molecule type" value="Transcribed_RNA"/>
</dbReference>
<reference evidence="8" key="1">
    <citation type="submission" date="2021-01" db="EMBL/GenBank/DDBJ databases">
        <authorList>
            <person name="Corre E."/>
            <person name="Pelletier E."/>
            <person name="Niang G."/>
            <person name="Scheremetjew M."/>
            <person name="Finn R."/>
            <person name="Kale V."/>
            <person name="Holt S."/>
            <person name="Cochrane G."/>
            <person name="Meng A."/>
            <person name="Brown T."/>
            <person name="Cohen L."/>
        </authorList>
    </citation>
    <scope>NUCLEOTIDE SEQUENCE</scope>
    <source>
        <strain evidence="8">GSO104</strain>
    </source>
</reference>
<evidence type="ECO:0000256" key="5">
    <source>
        <dbReference type="ARBA" id="ARBA00022840"/>
    </source>
</evidence>
<sequence>MDVESILSKRVTDREGRDWHISQHAQKRAESRFISFGEIRSVLGHGGDSKRPADNGAWEYKFAGVIVIVDSEEKRVLTVYPEPGYGIDLDKVVVTAKMMKSRKRESYFLRLNKQRWTSHTVAVIDQSGSMRAADIDKSVTRSDLVWLTLAVDLVKSNLESGERKPSDFLSVIFMKDDATVVIDRQPFDWILFNNLVDIMNTEKPSTGGNYIPALNQAGELLLYNRSRNCALTLLFLSDGKPSDHLRRGDKVHLYASNKEGWLAYMKSHMGQQIGELASLFGKRLNMCFYAIGPSATSDFSIMKHMADQAKEYECPVVYQPATLKAGALSTALRTMSTTTTNTMSTISDIPKGFEYRDMLKMKKSEVGSPVVTETWEVILQETIGSWQRRIVKSEWGSTGWTTVSPVFSDPNAVGVAWETRWFGEGTERLAKECREVGPDGQTFVGPPMVLKASITVNNSVDVDSKEFHKRFCKSQGKAQSFASKFNEAILKLPFNLPTIEFLPCWVYMVQLASGERKAYLVEPSLNVNQYKKFNDNQGNVYTSRAVPLVRQTRQKPTFGLGTLLEVIEESDEESEESNIESAINKEREQATEEEVDQSDILQAFSCWTYKVASRHRYLVCDLQGTYVDNLLVRGEYRLTDPVIHTIDTAQEEIRKRSQSDTRERFGRTDRGQQGIDDFFSTHKCSRLCRMLGGRRLRSPDESFSAHFDTADRTIS</sequence>
<organism evidence="8">
    <name type="scientific">Ditylum brightwellii</name>
    <dbReference type="NCBI Taxonomy" id="49249"/>
    <lineage>
        <taxon>Eukaryota</taxon>
        <taxon>Sar</taxon>
        <taxon>Stramenopiles</taxon>
        <taxon>Ochrophyta</taxon>
        <taxon>Bacillariophyta</taxon>
        <taxon>Mediophyceae</taxon>
        <taxon>Lithodesmiophycidae</taxon>
        <taxon>Lithodesmiales</taxon>
        <taxon>Lithodesmiaceae</taxon>
        <taxon>Ditylum</taxon>
    </lineage>
</organism>
<dbReference type="SUPFAM" id="SSF56112">
    <property type="entry name" value="Protein kinase-like (PK-like)"/>
    <property type="match status" value="1"/>
</dbReference>
<dbReference type="PANTHER" id="PTHR45992:SF11">
    <property type="entry name" value="ALPHA-TYPE PROTEIN KINASE DOMAIN-CONTAINING PROTEIN"/>
    <property type="match status" value="1"/>
</dbReference>
<keyword evidence="1" id="KW-0723">Serine/threonine-protein kinase</keyword>
<dbReference type="CDD" id="cd00198">
    <property type="entry name" value="vWFA"/>
    <property type="match status" value="1"/>
</dbReference>
<keyword evidence="3" id="KW-0547">Nucleotide-binding</keyword>
<evidence type="ECO:0000256" key="3">
    <source>
        <dbReference type="ARBA" id="ARBA00022741"/>
    </source>
</evidence>
<accession>A0A7S4QI39</accession>
<dbReference type="InterPro" id="IPR011009">
    <property type="entry name" value="Kinase-like_dom_sf"/>
</dbReference>
<dbReference type="Pfam" id="PF13519">
    <property type="entry name" value="VWA_2"/>
    <property type="match status" value="1"/>
</dbReference>
<dbReference type="InterPro" id="IPR051852">
    <property type="entry name" value="Alpha-type_PK"/>
</dbReference>
<evidence type="ECO:0000256" key="2">
    <source>
        <dbReference type="ARBA" id="ARBA00022679"/>
    </source>
</evidence>
<dbReference type="AlphaFoldDB" id="A0A7S4QI39"/>
<protein>
    <recommendedName>
        <fullName evidence="7">Alpha-type protein kinase domain-containing protein</fullName>
    </recommendedName>
</protein>
<dbReference type="Gene3D" id="3.20.200.10">
    <property type="entry name" value="MHCK/EF2 kinase"/>
    <property type="match status" value="1"/>
</dbReference>
<dbReference type="Gene3D" id="3.40.50.410">
    <property type="entry name" value="von Willebrand factor, type A domain"/>
    <property type="match status" value="1"/>
</dbReference>
<name>A0A7S4QI39_9STRA</name>
<evidence type="ECO:0000313" key="8">
    <source>
        <dbReference type="EMBL" id="CAE4583416.1"/>
    </source>
</evidence>